<evidence type="ECO:0000313" key="6">
    <source>
        <dbReference type="Proteomes" id="UP001568894"/>
    </source>
</evidence>
<dbReference type="InterPro" id="IPR041489">
    <property type="entry name" value="PDZ_6"/>
</dbReference>
<dbReference type="SUPFAM" id="SSF50156">
    <property type="entry name" value="PDZ domain-like"/>
    <property type="match status" value="1"/>
</dbReference>
<dbReference type="Pfam" id="PF17820">
    <property type="entry name" value="PDZ_6"/>
    <property type="match status" value="1"/>
</dbReference>
<dbReference type="InterPro" id="IPR001995">
    <property type="entry name" value="Peptidase_A2_cat"/>
</dbReference>
<dbReference type="SMART" id="SM00228">
    <property type="entry name" value="PDZ"/>
    <property type="match status" value="1"/>
</dbReference>
<dbReference type="InterPro" id="IPR036034">
    <property type="entry name" value="PDZ_sf"/>
</dbReference>
<organism evidence="5 6">
    <name type="scientific">Flavobacterium frigidarium</name>
    <dbReference type="NCBI Taxonomy" id="99286"/>
    <lineage>
        <taxon>Bacteria</taxon>
        <taxon>Pseudomonadati</taxon>
        <taxon>Bacteroidota</taxon>
        <taxon>Flavobacteriia</taxon>
        <taxon>Flavobacteriales</taxon>
        <taxon>Flavobacteriaceae</taxon>
        <taxon>Flavobacterium</taxon>
    </lineage>
</organism>
<dbReference type="Gene3D" id="2.30.42.10">
    <property type="match status" value="1"/>
</dbReference>
<dbReference type="Gene3D" id="2.40.70.10">
    <property type="entry name" value="Acid Proteases"/>
    <property type="match status" value="1"/>
</dbReference>
<dbReference type="InterPro" id="IPR001478">
    <property type="entry name" value="PDZ"/>
</dbReference>
<evidence type="ECO:0000259" key="4">
    <source>
        <dbReference type="PROSITE" id="PS50175"/>
    </source>
</evidence>
<dbReference type="GO" id="GO:0008233">
    <property type="term" value="F:peptidase activity"/>
    <property type="evidence" value="ECO:0007669"/>
    <property type="project" value="UniProtKB-KW"/>
</dbReference>
<name>A0ABV4KG04_9FLAO</name>
<feature type="chain" id="PRO_5046829716" evidence="2">
    <location>
        <begin position="20"/>
        <end position="439"/>
    </location>
</feature>
<feature type="domain" description="Peptidase A2" evidence="4">
    <location>
        <begin position="54"/>
        <end position="90"/>
    </location>
</feature>
<dbReference type="RefSeq" id="WP_371571921.1">
    <property type="nucleotide sequence ID" value="NZ_JASMRN010000016.1"/>
</dbReference>
<evidence type="ECO:0000256" key="2">
    <source>
        <dbReference type="SAM" id="SignalP"/>
    </source>
</evidence>
<evidence type="ECO:0000313" key="5">
    <source>
        <dbReference type="EMBL" id="MEZ7516610.1"/>
    </source>
</evidence>
<dbReference type="PROSITE" id="PS50175">
    <property type="entry name" value="ASP_PROT_RETROV"/>
    <property type="match status" value="1"/>
</dbReference>
<keyword evidence="1" id="KW-0378">Hydrolase</keyword>
<dbReference type="GO" id="GO:0006508">
    <property type="term" value="P:proteolysis"/>
    <property type="evidence" value="ECO:0007669"/>
    <property type="project" value="UniProtKB-KW"/>
</dbReference>
<keyword evidence="6" id="KW-1185">Reference proteome</keyword>
<gene>
    <name evidence="5" type="ORF">QO192_15125</name>
</gene>
<feature type="domain" description="PDZ" evidence="3">
    <location>
        <begin position="336"/>
        <end position="411"/>
    </location>
</feature>
<keyword evidence="5" id="KW-0645">Protease</keyword>
<evidence type="ECO:0000256" key="1">
    <source>
        <dbReference type="ARBA" id="ARBA00022801"/>
    </source>
</evidence>
<dbReference type="InterPro" id="IPR021109">
    <property type="entry name" value="Peptidase_aspartic_dom_sf"/>
</dbReference>
<dbReference type="Pfam" id="PF13650">
    <property type="entry name" value="Asp_protease_2"/>
    <property type="match status" value="1"/>
</dbReference>
<feature type="signal peptide" evidence="2">
    <location>
        <begin position="1"/>
        <end position="19"/>
    </location>
</feature>
<dbReference type="Proteomes" id="UP001568894">
    <property type="component" value="Unassembled WGS sequence"/>
</dbReference>
<dbReference type="SUPFAM" id="SSF50630">
    <property type="entry name" value="Acid proteases"/>
    <property type="match status" value="1"/>
</dbReference>
<accession>A0ABV4KG04</accession>
<proteinExistence type="predicted"/>
<sequence>MRLLAFIVLLFFINSSSQAQSDFVFKNENKQVTIPFQLIDNLIFIPLLVNGIELTFLVDSGVEETVLFSLEDKAVELKNKKTIRLVGLGSKEEVEGLKSVGNTIETKNFRSTNHLVYVILNQDFNLSSHVGIPVNGIIGYSLLKKHLIEINYKKKKIFVYNENSKIKKKLARRYTQVPLSIEASKPYVQANIKLDNEIMPVKLLADLGNSDALWLFQDTESKMQVPNKNFDDYLGQGFSRDITGKRARIAGFEIAGFQFSKPVVAFPDSVSTKHVKMVADRKGSIGGEIFKRFKVVFDYKNNNMYLKKSGSFNLPFFYNKSGIEIKHIGMEWVKETVNLKFESATSGYKTIKSDDSNYRVKFTLKPIYVVSGFRPNSPAANSGLTKGDILVRINGKKINHYSLKELSSLIKTHKEKWLVMEVSRNNQLYKFTLELKDLL</sequence>
<keyword evidence="2" id="KW-0732">Signal</keyword>
<dbReference type="EMBL" id="JASMRN010000016">
    <property type="protein sequence ID" value="MEZ7516610.1"/>
    <property type="molecule type" value="Genomic_DNA"/>
</dbReference>
<protein>
    <submittedName>
        <fullName evidence="5">Aspartyl protease family protein</fullName>
    </submittedName>
</protein>
<comment type="caution">
    <text evidence="5">The sequence shown here is derived from an EMBL/GenBank/DDBJ whole genome shotgun (WGS) entry which is preliminary data.</text>
</comment>
<evidence type="ECO:0000259" key="3">
    <source>
        <dbReference type="PROSITE" id="PS50106"/>
    </source>
</evidence>
<reference evidence="5 6" key="1">
    <citation type="submission" date="2023-05" db="EMBL/GenBank/DDBJ databases">
        <title>Adaptations of aquatic viruses from atmosphere-close ecosystems of the Central Arctic Ocean.</title>
        <authorList>
            <person name="Rahlff J."/>
            <person name="Holmfeldt K."/>
        </authorList>
    </citation>
    <scope>NUCLEOTIDE SEQUENCE [LARGE SCALE GENOMIC DNA]</scope>
    <source>
        <strain evidence="5 6">Arc14</strain>
    </source>
</reference>
<dbReference type="PROSITE" id="PS50106">
    <property type="entry name" value="PDZ"/>
    <property type="match status" value="1"/>
</dbReference>